<name>A0A417Y864_9ACTN</name>
<dbReference type="InterPro" id="IPR029063">
    <property type="entry name" value="SAM-dependent_MTases_sf"/>
</dbReference>
<dbReference type="GO" id="GO:0008168">
    <property type="term" value="F:methyltransferase activity"/>
    <property type="evidence" value="ECO:0007669"/>
    <property type="project" value="UniProtKB-KW"/>
</dbReference>
<reference evidence="2 3" key="1">
    <citation type="submission" date="2018-09" db="EMBL/GenBank/DDBJ databases">
        <title>Genome sequencing of Nocardioides immobilis CCTCC AB 2017083 for comparison to Nocardioides silvaticus.</title>
        <authorList>
            <person name="Li C."/>
            <person name="Wang G."/>
        </authorList>
    </citation>
    <scope>NUCLEOTIDE SEQUENCE [LARGE SCALE GENOMIC DNA]</scope>
    <source>
        <strain evidence="2 3">CCTCC AB 2017083</strain>
    </source>
</reference>
<proteinExistence type="predicted"/>
<dbReference type="GO" id="GO:0009100">
    <property type="term" value="P:glycoprotein metabolic process"/>
    <property type="evidence" value="ECO:0007669"/>
    <property type="project" value="UniProtKB-ARBA"/>
</dbReference>
<keyword evidence="2" id="KW-0808">Transferase</keyword>
<dbReference type="CDD" id="cd02440">
    <property type="entry name" value="AdoMet_MTases"/>
    <property type="match status" value="1"/>
</dbReference>
<feature type="domain" description="LicD/FKTN/FKRP nucleotidyltransferase" evidence="1">
    <location>
        <begin position="150"/>
        <end position="181"/>
    </location>
</feature>
<dbReference type="EMBL" id="QXGH01000009">
    <property type="protein sequence ID" value="RHW28711.1"/>
    <property type="molecule type" value="Genomic_DNA"/>
</dbReference>
<dbReference type="PANTHER" id="PTHR13627">
    <property type="entry name" value="FUKUTIN RELATED PROTEIN"/>
    <property type="match status" value="1"/>
</dbReference>
<dbReference type="Pfam" id="PF04991">
    <property type="entry name" value="LicD"/>
    <property type="match status" value="1"/>
</dbReference>
<dbReference type="SUPFAM" id="SSF53335">
    <property type="entry name" value="S-adenosyl-L-methionine-dependent methyltransferases"/>
    <property type="match status" value="1"/>
</dbReference>
<organism evidence="2 3">
    <name type="scientific">Nocardioides immobilis</name>
    <dbReference type="NCBI Taxonomy" id="2049295"/>
    <lineage>
        <taxon>Bacteria</taxon>
        <taxon>Bacillati</taxon>
        <taxon>Actinomycetota</taxon>
        <taxon>Actinomycetes</taxon>
        <taxon>Propionibacteriales</taxon>
        <taxon>Nocardioidaceae</taxon>
        <taxon>Nocardioides</taxon>
    </lineage>
</organism>
<keyword evidence="2" id="KW-0489">Methyltransferase</keyword>
<evidence type="ECO:0000313" key="2">
    <source>
        <dbReference type="EMBL" id="RHW28711.1"/>
    </source>
</evidence>
<protein>
    <submittedName>
        <fullName evidence="2">Class I SAM-dependent methyltransferase</fullName>
    </submittedName>
</protein>
<dbReference type="AlphaFoldDB" id="A0A417Y864"/>
<dbReference type="Proteomes" id="UP000283644">
    <property type="component" value="Unassembled WGS sequence"/>
</dbReference>
<gene>
    <name evidence="2" type="ORF">D0Z08_02345</name>
</gene>
<evidence type="ECO:0000313" key="3">
    <source>
        <dbReference type="Proteomes" id="UP000283644"/>
    </source>
</evidence>
<dbReference type="OrthoDB" id="3780655at2"/>
<dbReference type="Gene3D" id="3.40.50.150">
    <property type="entry name" value="Vaccinia Virus protein VP39"/>
    <property type="match status" value="1"/>
</dbReference>
<sequence>MTEPSETETAETATLRVHDARLVLPADLDPESTYDVLLNDRHVWSLQPQNDTKPGRGGLVARWPASLGRHLVGQADVVLREHLTGTVVATSHHVFKGAADQRVDVVDRTGSPLIIDKYGKLVRPLSTEGTDTLDELMDQVELLIADLRDKAGVPTFIAYGTLLGAVRNGQLIGHDNDLDIAYISQHPYPVDVIREAYKIERVLLAEGWSVRRGSGARLNVRIRLSDDSTRFVDVFTAHWVEGVLYIPQDTGFRLPPETILPLTTVELLGRQVPAPADYEALLAATYGEGWRTPDPSFRYETPRWLSRRIGGWFGGLRTHRKQWDTFYGAHKGSLPTKPSSFAKWVAEHYPSDRPLYDIGAGNARDARWFAKRTGRTVTAVDYTIGAMLRAQRRASDSLPLSFEVINLYDAREVLGLGVRLSRLDTPTDLYARFVLHALEDLGRENLWRLASMALRGGGHLFLEFRTDQDRGRPHVFKQAGRRYLDPATVVAEIEAHGGRVVHQEAGTGLAPFRTEDPHVCRIVAAWS</sequence>
<dbReference type="InterPro" id="IPR007074">
    <property type="entry name" value="LicD/FKTN/FKRP_NTP_transf"/>
</dbReference>
<accession>A0A417Y864</accession>
<keyword evidence="3" id="KW-1185">Reference proteome</keyword>
<evidence type="ECO:0000259" key="1">
    <source>
        <dbReference type="Pfam" id="PF04991"/>
    </source>
</evidence>
<dbReference type="GO" id="GO:0032259">
    <property type="term" value="P:methylation"/>
    <property type="evidence" value="ECO:0007669"/>
    <property type="project" value="UniProtKB-KW"/>
</dbReference>
<dbReference type="InterPro" id="IPR052613">
    <property type="entry name" value="LicD_transferase"/>
</dbReference>
<dbReference type="PANTHER" id="PTHR13627:SF31">
    <property type="entry name" value="RIBITOL 5-PHOSPHATE TRANSFERASE FKRP"/>
    <property type="match status" value="1"/>
</dbReference>
<dbReference type="RefSeq" id="WP_118922220.1">
    <property type="nucleotide sequence ID" value="NZ_QXGH01000009.1"/>
</dbReference>
<comment type="caution">
    <text evidence="2">The sequence shown here is derived from an EMBL/GenBank/DDBJ whole genome shotgun (WGS) entry which is preliminary data.</text>
</comment>